<dbReference type="EMBL" id="UYJE01003966">
    <property type="protein sequence ID" value="VDI23784.1"/>
    <property type="molecule type" value="Genomic_DNA"/>
</dbReference>
<feature type="compositionally biased region" description="Polar residues" evidence="1">
    <location>
        <begin position="23"/>
        <end position="36"/>
    </location>
</feature>
<keyword evidence="3" id="KW-1185">Reference proteome</keyword>
<dbReference type="Proteomes" id="UP000596742">
    <property type="component" value="Unassembled WGS sequence"/>
</dbReference>
<gene>
    <name evidence="2" type="ORF">MGAL_10B031418</name>
</gene>
<name>A0A8B6DUD9_MYTGA</name>
<evidence type="ECO:0000256" key="1">
    <source>
        <dbReference type="SAM" id="MobiDB-lite"/>
    </source>
</evidence>
<feature type="compositionally biased region" description="Low complexity" evidence="1">
    <location>
        <begin position="37"/>
        <end position="54"/>
    </location>
</feature>
<comment type="caution">
    <text evidence="2">The sequence shown here is derived from an EMBL/GenBank/DDBJ whole genome shotgun (WGS) entry which is preliminary data.</text>
</comment>
<dbReference type="AlphaFoldDB" id="A0A8B6DUD9"/>
<accession>A0A8B6DUD9</accession>
<evidence type="ECO:0000313" key="3">
    <source>
        <dbReference type="Proteomes" id="UP000596742"/>
    </source>
</evidence>
<proteinExistence type="predicted"/>
<reference evidence="2" key="1">
    <citation type="submission" date="2018-11" db="EMBL/GenBank/DDBJ databases">
        <authorList>
            <person name="Alioto T."/>
            <person name="Alioto T."/>
        </authorList>
    </citation>
    <scope>NUCLEOTIDE SEQUENCE</scope>
</reference>
<protein>
    <submittedName>
        <fullName evidence="2">Uncharacterized protein</fullName>
    </submittedName>
</protein>
<feature type="region of interest" description="Disordered" evidence="1">
    <location>
        <begin position="1"/>
        <end position="54"/>
    </location>
</feature>
<evidence type="ECO:0000313" key="2">
    <source>
        <dbReference type="EMBL" id="VDI23784.1"/>
    </source>
</evidence>
<sequence length="117" mass="13454">MKETSKQAIANEKEEESELAATLKQTNTRIEQIESVQPNKQKQPNQQYNTQPQPYQQVFSQNQFRGRGYNRGERGFGQTQHQSTPLIEFNQLNATVVLETRTLPKDVARTLMSMANL</sequence>
<organism evidence="2 3">
    <name type="scientific">Mytilus galloprovincialis</name>
    <name type="common">Mediterranean mussel</name>
    <dbReference type="NCBI Taxonomy" id="29158"/>
    <lineage>
        <taxon>Eukaryota</taxon>
        <taxon>Metazoa</taxon>
        <taxon>Spiralia</taxon>
        <taxon>Lophotrochozoa</taxon>
        <taxon>Mollusca</taxon>
        <taxon>Bivalvia</taxon>
        <taxon>Autobranchia</taxon>
        <taxon>Pteriomorphia</taxon>
        <taxon>Mytilida</taxon>
        <taxon>Mytiloidea</taxon>
        <taxon>Mytilidae</taxon>
        <taxon>Mytilinae</taxon>
        <taxon>Mytilus</taxon>
    </lineage>
</organism>